<feature type="transmembrane region" description="Helical" evidence="1">
    <location>
        <begin position="15"/>
        <end position="36"/>
    </location>
</feature>
<feature type="transmembrane region" description="Helical" evidence="1">
    <location>
        <begin position="220"/>
        <end position="237"/>
    </location>
</feature>
<gene>
    <name evidence="2" type="ORF">J2Z44_000768</name>
</gene>
<evidence type="ECO:0000256" key="1">
    <source>
        <dbReference type="SAM" id="Phobius"/>
    </source>
</evidence>
<organism evidence="2 3">
    <name type="scientific">Clostridium punense</name>
    <dbReference type="NCBI Taxonomy" id="1054297"/>
    <lineage>
        <taxon>Bacteria</taxon>
        <taxon>Bacillati</taxon>
        <taxon>Bacillota</taxon>
        <taxon>Clostridia</taxon>
        <taxon>Eubacteriales</taxon>
        <taxon>Clostridiaceae</taxon>
        <taxon>Clostridium</taxon>
    </lineage>
</organism>
<sequence>MRKFIYLVNTELNRVLKFFIPTLIVYVALQIIQILIKISGVMRNIRENAYSNKVVGDMMNYEDAIKSIGKAYNVHSFLDADSIIIMGFLLIIGLILIYSIFIWYREWFGNNRTIYTLLMIPMERMKIYYAKLLSIILLIGTALGTLIISFFINYMIMLWRVPKDLIEEAAFSKLFQNYILSTIVPVDYRDFLLYIVIGLGLLTGIFLMVLLERSYRFKGLFAGITLIGIYLFTYLLIFESGFFFIKEALIVSLAWGILNFMGHVSWSKRLITKKISV</sequence>
<name>A0ABS4JZN0_9CLOT</name>
<keyword evidence="1" id="KW-0472">Membrane</keyword>
<feature type="transmembrane region" description="Helical" evidence="1">
    <location>
        <begin position="132"/>
        <end position="156"/>
    </location>
</feature>
<feature type="transmembrane region" description="Helical" evidence="1">
    <location>
        <begin position="243"/>
        <end position="266"/>
    </location>
</feature>
<dbReference type="RefSeq" id="WP_021284456.1">
    <property type="nucleotide sequence ID" value="NZ_JAGGLL010000004.1"/>
</dbReference>
<dbReference type="Proteomes" id="UP001519308">
    <property type="component" value="Unassembled WGS sequence"/>
</dbReference>
<feature type="transmembrane region" description="Helical" evidence="1">
    <location>
        <begin position="191"/>
        <end position="211"/>
    </location>
</feature>
<protein>
    <submittedName>
        <fullName evidence="2">Magnesium-transporting ATPase (P-type)</fullName>
    </submittedName>
</protein>
<evidence type="ECO:0000313" key="2">
    <source>
        <dbReference type="EMBL" id="MBP2020984.1"/>
    </source>
</evidence>
<accession>A0ABS4JZN0</accession>
<comment type="caution">
    <text evidence="2">The sequence shown here is derived from an EMBL/GenBank/DDBJ whole genome shotgun (WGS) entry which is preliminary data.</text>
</comment>
<evidence type="ECO:0000313" key="3">
    <source>
        <dbReference type="Proteomes" id="UP001519308"/>
    </source>
</evidence>
<dbReference type="EMBL" id="JAGGLL010000004">
    <property type="protein sequence ID" value="MBP2020984.1"/>
    <property type="molecule type" value="Genomic_DNA"/>
</dbReference>
<keyword evidence="3" id="KW-1185">Reference proteome</keyword>
<feature type="transmembrane region" description="Helical" evidence="1">
    <location>
        <begin position="83"/>
        <end position="104"/>
    </location>
</feature>
<keyword evidence="1" id="KW-0812">Transmembrane</keyword>
<reference evidence="2 3" key="1">
    <citation type="submission" date="2021-03" db="EMBL/GenBank/DDBJ databases">
        <title>Genomic Encyclopedia of Type Strains, Phase IV (KMG-IV): sequencing the most valuable type-strain genomes for metagenomic binning, comparative biology and taxonomic classification.</title>
        <authorList>
            <person name="Goeker M."/>
        </authorList>
    </citation>
    <scope>NUCLEOTIDE SEQUENCE [LARGE SCALE GENOMIC DNA]</scope>
    <source>
        <strain evidence="2 3">DSM 28650</strain>
    </source>
</reference>
<proteinExistence type="predicted"/>
<keyword evidence="1" id="KW-1133">Transmembrane helix</keyword>